<organism evidence="3 4">
    <name type="scientific">Limimaricola soesokkakensis</name>
    <dbReference type="NCBI Taxonomy" id="1343159"/>
    <lineage>
        <taxon>Bacteria</taxon>
        <taxon>Pseudomonadati</taxon>
        <taxon>Pseudomonadota</taxon>
        <taxon>Alphaproteobacteria</taxon>
        <taxon>Rhodobacterales</taxon>
        <taxon>Paracoccaceae</taxon>
        <taxon>Limimaricola</taxon>
    </lineage>
</organism>
<dbReference type="AlphaFoldDB" id="A0A1X7A7K4"/>
<keyword evidence="3" id="KW-0119">Carbohydrate metabolism</keyword>
<reference evidence="3 4" key="1">
    <citation type="submission" date="2017-03" db="EMBL/GenBank/DDBJ databases">
        <authorList>
            <person name="Afonso C.L."/>
            <person name="Miller P.J."/>
            <person name="Scott M.A."/>
            <person name="Spackman E."/>
            <person name="Goraichik I."/>
            <person name="Dimitrov K.M."/>
            <person name="Suarez D.L."/>
            <person name="Swayne D.E."/>
        </authorList>
    </citation>
    <scope>NUCLEOTIDE SEQUENCE [LARGE SCALE GENOMIC DNA]</scope>
    <source>
        <strain evidence="3 4">CECT 8367</strain>
    </source>
</reference>
<accession>A0A1X7A7K4</accession>
<evidence type="ECO:0000313" key="3">
    <source>
        <dbReference type="EMBL" id="SLN72619.1"/>
    </source>
</evidence>
<dbReference type="SUPFAM" id="SSF49313">
    <property type="entry name" value="Cadherin-like"/>
    <property type="match status" value="2"/>
</dbReference>
<feature type="domain" description="CBM2" evidence="2">
    <location>
        <begin position="487"/>
        <end position="596"/>
    </location>
</feature>
<dbReference type="SUPFAM" id="SSF49384">
    <property type="entry name" value="Carbohydrate-binding domain"/>
    <property type="match status" value="1"/>
</dbReference>
<keyword evidence="3" id="KW-0624">Polysaccharide degradation</keyword>
<dbReference type="PROSITE" id="PS51173">
    <property type="entry name" value="CBM2"/>
    <property type="match status" value="1"/>
</dbReference>
<dbReference type="Gene3D" id="2.60.40.60">
    <property type="entry name" value="Cadherins"/>
    <property type="match status" value="1"/>
</dbReference>
<keyword evidence="3" id="KW-0858">Xylan degradation</keyword>
<sequence length="596" mass="62831">MPYDDGTIAFLAYDWYYAAPRGSQDGGWNALLNKIVTHAGTSEPANRAPVVTEIDAGTTNEDADPVTIDLLQTASDPDGDDLDTADVILSTYTGRTVDFEINNETDQLEIDPSQFNDLGAGDRETVTVSYKITDGHGGVVANSAKLVIEGRNDAPRPSTAVETTTGTEDMAVEGTLQPGMDIDRGDALSFVAGETPSVSGTVVIDETTGAYTFTPEEDFNGTASFSYAVSDGEARSAEKIVEIDIAALNDAPTDIDLDNAAVAESTRGATIGLLATTDVDLTREGDSHSYEITGLTDASGNVLAADDLFEIVNDTLKLKDSVALDFETNPFYRVEVASTDAAGAAYSETFEITVEDRPFGADWAAGFQSTTINDWYNPAWGGGFNATISYTVQEEDLVGSDVYAWDIAPNYTGTGTGTLTHGWMNGFNATASAGMDEEGDFVLSTDGQAFQRVLVAGDVLNFTVQVYGAGYDEDDFAFAFADVDQTASASSPTLEIDAAPTNSWGSGLSQNVAVRNTGTESVDDWTVELDVPDDIVFNLTGVWGATATKDADGDIVFEALGWNSSIGAGGAANFGFNASYDGGLALIFDDSDFAFV</sequence>
<dbReference type="Pfam" id="PF17892">
    <property type="entry name" value="Cadherin_5"/>
    <property type="match status" value="2"/>
</dbReference>
<dbReference type="GO" id="GO:0030247">
    <property type="term" value="F:polysaccharide binding"/>
    <property type="evidence" value="ECO:0007669"/>
    <property type="project" value="UniProtKB-UniRule"/>
</dbReference>
<dbReference type="EMBL" id="FWFY01000025">
    <property type="protein sequence ID" value="SLN72619.1"/>
    <property type="molecule type" value="Genomic_DNA"/>
</dbReference>
<dbReference type="InterPro" id="IPR002126">
    <property type="entry name" value="Cadherin-like_dom"/>
</dbReference>
<proteinExistence type="predicted"/>
<dbReference type="Gene3D" id="2.60.40.3440">
    <property type="match status" value="1"/>
</dbReference>
<feature type="domain" description="Cadherin" evidence="1">
    <location>
        <begin position="268"/>
        <end position="356"/>
    </location>
</feature>
<evidence type="ECO:0000259" key="1">
    <source>
        <dbReference type="PROSITE" id="PS50268"/>
    </source>
</evidence>
<gene>
    <name evidence="3" type="primary">cex</name>
    <name evidence="3" type="ORF">LOS8367_03708</name>
</gene>
<dbReference type="InterPro" id="IPR012291">
    <property type="entry name" value="CBM2_carb-bd_dom_sf"/>
</dbReference>
<evidence type="ECO:0000313" key="4">
    <source>
        <dbReference type="Proteomes" id="UP000193495"/>
    </source>
</evidence>
<dbReference type="GO" id="GO:0007156">
    <property type="term" value="P:homophilic cell adhesion via plasma membrane adhesion molecules"/>
    <property type="evidence" value="ECO:0007669"/>
    <property type="project" value="InterPro"/>
</dbReference>
<dbReference type="InterPro" id="IPR041690">
    <property type="entry name" value="Cadherin_5"/>
</dbReference>
<dbReference type="Pfam" id="PF00553">
    <property type="entry name" value="CBM_2"/>
    <property type="match status" value="1"/>
</dbReference>
<dbReference type="SMART" id="SM00637">
    <property type="entry name" value="CBD_II"/>
    <property type="match status" value="1"/>
</dbReference>
<dbReference type="GO" id="GO:0005509">
    <property type="term" value="F:calcium ion binding"/>
    <property type="evidence" value="ECO:0007669"/>
    <property type="project" value="InterPro"/>
</dbReference>
<dbReference type="Gene3D" id="2.60.40.290">
    <property type="match status" value="1"/>
</dbReference>
<dbReference type="CDD" id="cd11304">
    <property type="entry name" value="Cadherin_repeat"/>
    <property type="match status" value="1"/>
</dbReference>
<dbReference type="GO" id="GO:0045493">
    <property type="term" value="P:xylan catabolic process"/>
    <property type="evidence" value="ECO:0007669"/>
    <property type="project" value="UniProtKB-KW"/>
</dbReference>
<name>A0A1X7A7K4_9RHOB</name>
<dbReference type="GO" id="GO:0004553">
    <property type="term" value="F:hydrolase activity, hydrolyzing O-glycosyl compounds"/>
    <property type="evidence" value="ECO:0007669"/>
    <property type="project" value="InterPro"/>
</dbReference>
<dbReference type="PROSITE" id="PS50268">
    <property type="entry name" value="CADHERIN_2"/>
    <property type="match status" value="1"/>
</dbReference>
<evidence type="ECO:0000259" key="2">
    <source>
        <dbReference type="PROSITE" id="PS51173"/>
    </source>
</evidence>
<dbReference type="InterPro" id="IPR001919">
    <property type="entry name" value="CBD2"/>
</dbReference>
<dbReference type="InterPro" id="IPR008965">
    <property type="entry name" value="CBM2/CBM3_carb-bd_dom_sf"/>
</dbReference>
<dbReference type="GO" id="GO:0016020">
    <property type="term" value="C:membrane"/>
    <property type="evidence" value="ECO:0007669"/>
    <property type="project" value="InterPro"/>
</dbReference>
<keyword evidence="3" id="KW-0378">Hydrolase</keyword>
<keyword evidence="3" id="KW-0326">Glycosidase</keyword>
<dbReference type="InterPro" id="IPR015919">
    <property type="entry name" value="Cadherin-like_sf"/>
</dbReference>
<protein>
    <submittedName>
        <fullName evidence="3">Exoglucanase/xylanase</fullName>
    </submittedName>
</protein>
<dbReference type="Proteomes" id="UP000193495">
    <property type="component" value="Unassembled WGS sequence"/>
</dbReference>
<dbReference type="RefSeq" id="WP_242665651.1">
    <property type="nucleotide sequence ID" value="NZ_FWFY01000025.1"/>
</dbReference>